<name>A0A2P8D6E9_9BACT</name>
<evidence type="ECO:0000313" key="3">
    <source>
        <dbReference type="Proteomes" id="UP000240572"/>
    </source>
</evidence>
<feature type="signal peptide" evidence="1">
    <location>
        <begin position="1"/>
        <end position="20"/>
    </location>
</feature>
<dbReference type="OrthoDB" id="680656at2"/>
<dbReference type="EMBL" id="PYGD01000003">
    <property type="protein sequence ID" value="PSK92794.1"/>
    <property type="molecule type" value="Genomic_DNA"/>
</dbReference>
<reference evidence="2 3" key="1">
    <citation type="submission" date="2018-03" db="EMBL/GenBank/DDBJ databases">
        <title>Genomic Encyclopedia of Type Strains, Phase III (KMG-III): the genomes of soil and plant-associated and newly described type strains.</title>
        <authorList>
            <person name="Whitman W."/>
        </authorList>
    </citation>
    <scope>NUCLEOTIDE SEQUENCE [LARGE SCALE GENOMIC DNA]</scope>
    <source>
        <strain evidence="2 3">CGMCC 1.12700</strain>
    </source>
</reference>
<keyword evidence="3" id="KW-1185">Reference proteome</keyword>
<protein>
    <submittedName>
        <fullName evidence="2">YD repeat-containing protein</fullName>
    </submittedName>
</protein>
<accession>A0A2P8D6E9</accession>
<feature type="chain" id="PRO_5015192729" evidence="1">
    <location>
        <begin position="21"/>
        <end position="1175"/>
    </location>
</feature>
<dbReference type="NCBIfam" id="TIGR01643">
    <property type="entry name" value="YD_repeat_2x"/>
    <property type="match status" value="1"/>
</dbReference>
<gene>
    <name evidence="2" type="ORF">B0I18_103377</name>
</gene>
<dbReference type="RefSeq" id="WP_106522972.1">
    <property type="nucleotide sequence ID" value="NZ_PYGD01000003.1"/>
</dbReference>
<evidence type="ECO:0000313" key="2">
    <source>
        <dbReference type="EMBL" id="PSK92794.1"/>
    </source>
</evidence>
<sequence>MKKILLLLTGFAGFASGLYAQQMEQPSANYLKGLNSLVKGAPETSQMMKYVDYPVSLFTGTPQIDLPIHTLSGQGISLPVSLSYHAGGGVKVNDLASNCGLGFLLQTGGEISREIRGIADETSAIGFINKAKPLSYYESIRPQYDDDPMALAHFLEWVDVAEGRMDLEPDIFYFNFGGFSGKFIYDELSHTFKNMNTADRKLKFTMAVSGSNSSGFTVTTDDGTRYIFNNVELSHSQNMLVAHAPISPDQVTSWKLSKIVNANATDSIELYYDYYSATFLSLGSSTTYQPINGGGANRSPVLNVFTNNTISGICRLRYIVSRTDSLSLVYAGVNREDFENQKALSKIVVSARGGDVKNIFKLHTSYFTRDAVVGPSPGGSFDQKSLRLDSLSDYGNSESNANPLRHRFAYNESIMMPARLSFAQDMWGYANNNGFAQHMAPPAYLNMGGIPLFLEGANRFPDAQRMKAGILEQVTLPTGGIIRFEYEPNTVSNPGLATLPNAITESHAISDWKGVGQSFAPSYIDSFVVNQAPNLAINANMGGVIAGISFSPDLPDSLRDNGVINGYPVFSLVRAAYPLPGITDPPFAGFSKQYPGYTANVHLPNGKYYLKINDLVNINPPNAANFVRALSFSVNFKVLDTAVAPPQYTAGGLRVKSITSTDPYGGGVKVRTFTYEDASGPWGRLIGPDFHSYVETRMSNGNQFWVRMGNNAMPGQGSMGNAVVYPKVVESVLEGSKQYKTYHSFLSVEPNYMNVLPFVPGTDNEYARGKEIETRWTELSGSTDVTRKRQASVYDYSPPLMPSNPALKIGAIKTVIDDYSESATNGSFPIFSITPYANVLSYVYLTSDSTFEIDNTGNVLQSSNSYTYGSNNKLPLTITSGNSKGELLVQKNGYATDAAEPALAPQPALAAQLTAANRVSDVLASRIYKNGTLLSQTQFKGHFTGSLYLVDSVLTAEYNNALETEARVTEYDTYGNPLTVETRGGRFRKYLWRKERNLPLATCTMPKRGQFVFTSFEYPNEYSTIINANRAVVWPPFSGTYAYNLNGSLIFQGFNTPGNIEVYAWLSQGSFTANGVAAVATGRTKGNWTLYRAEIPYYQTVTIGGACTMDQLAIVPAGSDFDATVYDEQDRVHAKVNGNMQTSFFEYDGFGRLQTIKDEKGNILKNNVYQYQSAQ</sequence>
<comment type="caution">
    <text evidence="2">The sequence shown here is derived from an EMBL/GenBank/DDBJ whole genome shotgun (WGS) entry which is preliminary data.</text>
</comment>
<proteinExistence type="predicted"/>
<evidence type="ECO:0000256" key="1">
    <source>
        <dbReference type="SAM" id="SignalP"/>
    </source>
</evidence>
<dbReference type="InterPro" id="IPR006530">
    <property type="entry name" value="YD"/>
</dbReference>
<keyword evidence="1" id="KW-0732">Signal</keyword>
<dbReference type="AlphaFoldDB" id="A0A2P8D6E9"/>
<organism evidence="2 3">
    <name type="scientific">Taibaiella chishuiensis</name>
    <dbReference type="NCBI Taxonomy" id="1434707"/>
    <lineage>
        <taxon>Bacteria</taxon>
        <taxon>Pseudomonadati</taxon>
        <taxon>Bacteroidota</taxon>
        <taxon>Chitinophagia</taxon>
        <taxon>Chitinophagales</taxon>
        <taxon>Chitinophagaceae</taxon>
        <taxon>Taibaiella</taxon>
    </lineage>
</organism>
<dbReference type="Proteomes" id="UP000240572">
    <property type="component" value="Unassembled WGS sequence"/>
</dbReference>